<organism evidence="1 2">
    <name type="scientific">Halopseudomonas salina</name>
    <dbReference type="NCBI Taxonomy" id="1323744"/>
    <lineage>
        <taxon>Bacteria</taxon>
        <taxon>Pseudomonadati</taxon>
        <taxon>Pseudomonadota</taxon>
        <taxon>Gammaproteobacteria</taxon>
        <taxon>Pseudomonadales</taxon>
        <taxon>Pseudomonadaceae</taxon>
        <taxon>Halopseudomonas</taxon>
    </lineage>
</organism>
<evidence type="ECO:0000313" key="1">
    <source>
        <dbReference type="EMBL" id="GGD07278.1"/>
    </source>
</evidence>
<protein>
    <recommendedName>
        <fullName evidence="3">Alpha-L-fucosidase</fullName>
    </recommendedName>
</protein>
<keyword evidence="2" id="KW-1185">Reference proteome</keyword>
<dbReference type="Proteomes" id="UP000638188">
    <property type="component" value="Unassembled WGS sequence"/>
</dbReference>
<accession>A0ABQ1PY67</accession>
<evidence type="ECO:0008006" key="3">
    <source>
        <dbReference type="Google" id="ProtNLM"/>
    </source>
</evidence>
<reference evidence="2" key="1">
    <citation type="journal article" date="2019" name="Int. J. Syst. Evol. Microbiol.">
        <title>The Global Catalogue of Microorganisms (GCM) 10K type strain sequencing project: providing services to taxonomists for standard genome sequencing and annotation.</title>
        <authorList>
            <consortium name="The Broad Institute Genomics Platform"/>
            <consortium name="The Broad Institute Genome Sequencing Center for Infectious Disease"/>
            <person name="Wu L."/>
            <person name="Ma J."/>
        </authorList>
    </citation>
    <scope>NUCLEOTIDE SEQUENCE [LARGE SCALE GENOMIC DNA]</scope>
    <source>
        <strain evidence="2">CGMCC 1.12482</strain>
    </source>
</reference>
<proteinExistence type="predicted"/>
<dbReference type="RefSeq" id="WP_150278818.1">
    <property type="nucleotide sequence ID" value="NZ_BMFF01000006.1"/>
</dbReference>
<comment type="caution">
    <text evidence="1">The sequence shown here is derived from an EMBL/GenBank/DDBJ whole genome shotgun (WGS) entry which is preliminary data.</text>
</comment>
<sequence length="333" mass="37971">MSNTDAFALPPWQNTTEGAMRRVGIELEMNGLELDEIAQLAADFLNCEVKKTSRYERSLSGDPAGEWIVELDFTLLKKMGREHRVASDLGDEIMSGAEDVIKWFADGLVPHELVSPPLPMDRLPEVDRLIAHLRKAGAKGTGDRVTNAFGMQFNPEVPACEAKCITAYLKAFLCLFDWLNTRADINVTRRLTSYVDPFPGAYVKKLVKADYWPDMDQLIDDYMEANPTRNRALDMLPLFKHIDEDRVLAKVGDERIKSRPTFHYRLPDCLIDQPGWGVHVAWNDWVEVERLAADEERLEACCKAYGVYLDRGVGRLLHNWEDEVEQKWLSKDA</sequence>
<dbReference type="InterPro" id="IPR022025">
    <property type="entry name" value="Amidoligase_2"/>
</dbReference>
<name>A0ABQ1PY67_9GAMM</name>
<dbReference type="EMBL" id="BMFF01000006">
    <property type="protein sequence ID" value="GGD07278.1"/>
    <property type="molecule type" value="Genomic_DNA"/>
</dbReference>
<evidence type="ECO:0000313" key="2">
    <source>
        <dbReference type="Proteomes" id="UP000638188"/>
    </source>
</evidence>
<dbReference type="Pfam" id="PF12224">
    <property type="entry name" value="Amidoligase_2"/>
    <property type="match status" value="1"/>
</dbReference>
<gene>
    <name evidence="1" type="ORF">GCM10007418_27860</name>
</gene>